<evidence type="ECO:0000313" key="3">
    <source>
        <dbReference type="Proteomes" id="UP000620133"/>
    </source>
</evidence>
<dbReference type="InterPro" id="IPR005182">
    <property type="entry name" value="YdbS-like_PH"/>
</dbReference>
<evidence type="ECO:0000259" key="1">
    <source>
        <dbReference type="Pfam" id="PF03703"/>
    </source>
</evidence>
<reference evidence="2" key="1">
    <citation type="submission" date="2021-01" db="EMBL/GenBank/DDBJ databases">
        <title>Draft genome sequence of Acholeplasmataceae bacterium strain Mahy22.</title>
        <authorList>
            <person name="Watanabe M."/>
            <person name="Kojima H."/>
            <person name="Fukui M."/>
        </authorList>
    </citation>
    <scope>NUCLEOTIDE SEQUENCE</scope>
    <source>
        <strain evidence="2">Mahy22</strain>
    </source>
</reference>
<dbReference type="EMBL" id="AP024412">
    <property type="protein sequence ID" value="BCR35507.1"/>
    <property type="molecule type" value="Genomic_DNA"/>
</dbReference>
<dbReference type="Proteomes" id="UP000620133">
    <property type="component" value="Chromosome"/>
</dbReference>
<organism evidence="2 3">
    <name type="scientific">Mariniplasma anaerobium</name>
    <dbReference type="NCBI Taxonomy" id="2735436"/>
    <lineage>
        <taxon>Bacteria</taxon>
        <taxon>Bacillati</taxon>
        <taxon>Mycoplasmatota</taxon>
        <taxon>Mollicutes</taxon>
        <taxon>Acholeplasmatales</taxon>
        <taxon>Acholeplasmataceae</taxon>
        <taxon>Mariniplasma</taxon>
    </lineage>
</organism>
<dbReference type="KEGG" id="manr:MPAN_004000"/>
<feature type="domain" description="YdbS-like PH" evidence="1">
    <location>
        <begin position="255"/>
        <end position="311"/>
    </location>
</feature>
<gene>
    <name evidence="2" type="ORF">MPAN_004000</name>
</gene>
<keyword evidence="3" id="KW-1185">Reference proteome</keyword>
<dbReference type="AlphaFoldDB" id="A0A7U9XXJ1"/>
<proteinExistence type="predicted"/>
<dbReference type="PANTHER" id="PTHR34473">
    <property type="entry name" value="UPF0699 TRANSMEMBRANE PROTEIN YDBS"/>
    <property type="match status" value="1"/>
</dbReference>
<sequence>MNPKYHIARRKYIIDILKAFGLSFFIAITALSVLFEDENQTVNELTTKESLIILGIFLLTFIIQLVLYWMILNRHLFSDQDESFLIEKGLIYRKKIDIPYENIHSISIKRSFLNIILGVSRLQLDTGSTAAIMPEASITVDKKYAPAVKEFIEKRKTQEGLTLPSPIDYNKVMDIEEDVYYQAKWYELIYMGLLKPGFLVFSLVSIFISFGFFPLLDQIDTESSDSFALLVVIIVALIMIITGAIFLMLFNLIKYYKYQLIIEEKTITYKYGLLNKVEFKIHKNRINAYHITQSLLYRVFHFYELTVSVIGIGGQTNDEGKAKIESKSLLPITRLQLLSSALEDIGLIQETSMPYKPNKYKYLNFIILPMSILTIFTAIPYILFGIDLKNFVFPILVNALFYIVCFVGLYLRLKHHEIYMTKNILSFQRGAFTIKKSYIQKVKIQKITYRKNPVLQIEKIGDIIVRYKDLLGIVRMRSYEPEIFDLLVKSIKQ</sequence>
<accession>A0A7U9XXJ1</accession>
<feature type="domain" description="YdbS-like PH" evidence="1">
    <location>
        <begin position="418"/>
        <end position="469"/>
    </location>
</feature>
<dbReference type="RefSeq" id="WP_176240112.1">
    <property type="nucleotide sequence ID" value="NZ_AP024412.1"/>
</dbReference>
<feature type="domain" description="YdbS-like PH" evidence="1">
    <location>
        <begin position="78"/>
        <end position="141"/>
    </location>
</feature>
<name>A0A7U9XXJ1_9MOLU</name>
<dbReference type="Pfam" id="PF03703">
    <property type="entry name" value="bPH_2"/>
    <property type="match status" value="3"/>
</dbReference>
<protein>
    <recommendedName>
        <fullName evidence="1">YdbS-like PH domain-containing protein</fullName>
    </recommendedName>
</protein>
<dbReference type="PANTHER" id="PTHR34473:SF2">
    <property type="entry name" value="UPF0699 TRANSMEMBRANE PROTEIN YDBT"/>
    <property type="match status" value="1"/>
</dbReference>
<evidence type="ECO:0000313" key="2">
    <source>
        <dbReference type="EMBL" id="BCR35507.1"/>
    </source>
</evidence>